<evidence type="ECO:0000313" key="1">
    <source>
        <dbReference type="EMBL" id="RAH74816.1"/>
    </source>
</evidence>
<gene>
    <name evidence="1" type="ORF">BO66DRAFT_67303</name>
</gene>
<reference evidence="1" key="1">
    <citation type="submission" date="2018-02" db="EMBL/GenBank/DDBJ databases">
        <title>The genomes of Aspergillus section Nigri reveals drivers in fungal speciation.</title>
        <authorList>
            <consortium name="DOE Joint Genome Institute"/>
            <person name="Vesth T.C."/>
            <person name="Nybo J."/>
            <person name="Theobald S."/>
            <person name="Brandl J."/>
            <person name="Frisvad J.C."/>
            <person name="Nielsen K.F."/>
            <person name="Lyhne E.K."/>
            <person name="Kogle M.E."/>
            <person name="Kuo A."/>
            <person name="Riley R."/>
            <person name="Clum A."/>
            <person name="Nolan M."/>
            <person name="Lipzen A."/>
            <person name="Salamov A."/>
            <person name="Henrissat B."/>
            <person name="Wiebenga A."/>
            <person name="De vries R.P."/>
            <person name="Grigoriev I.V."/>
            <person name="Mortensen U.H."/>
            <person name="Andersen M.R."/>
            <person name="Baker S.E."/>
        </authorList>
    </citation>
    <scope>NUCLEOTIDE SEQUENCE</scope>
    <source>
        <strain evidence="1">CBS 121060</strain>
    </source>
</reference>
<accession>A0ACD1HML6</accession>
<proteinExistence type="predicted"/>
<protein>
    <submittedName>
        <fullName evidence="1">Uncharacterized protein</fullName>
    </submittedName>
</protein>
<sequence>MDLATKKHNGKQSSITRLHLFSFFPFVFASDVSIIKIWKLFSFRDRRSRLALVMFQFLPTPPLYLGGGVGGGKTDALYMTAVLQHSNHLSHS</sequence>
<dbReference type="Proteomes" id="UP000249661">
    <property type="component" value="Unassembled WGS sequence"/>
</dbReference>
<dbReference type="EMBL" id="KZ824934">
    <property type="protein sequence ID" value="RAH74816.1"/>
    <property type="molecule type" value="Genomic_DNA"/>
</dbReference>
<name>A0ACD1HML6_9EURO</name>
<organism evidence="1 2">
    <name type="scientific">Aspergillus aculeatinus CBS 121060</name>
    <dbReference type="NCBI Taxonomy" id="1448322"/>
    <lineage>
        <taxon>Eukaryota</taxon>
        <taxon>Fungi</taxon>
        <taxon>Dikarya</taxon>
        <taxon>Ascomycota</taxon>
        <taxon>Pezizomycotina</taxon>
        <taxon>Eurotiomycetes</taxon>
        <taxon>Eurotiomycetidae</taxon>
        <taxon>Eurotiales</taxon>
        <taxon>Aspergillaceae</taxon>
        <taxon>Aspergillus</taxon>
        <taxon>Aspergillus subgen. Circumdati</taxon>
    </lineage>
</organism>
<keyword evidence="2" id="KW-1185">Reference proteome</keyword>
<evidence type="ECO:0000313" key="2">
    <source>
        <dbReference type="Proteomes" id="UP000249661"/>
    </source>
</evidence>